<organism evidence="1">
    <name type="scientific">Tanacetum cinerariifolium</name>
    <name type="common">Dalmatian daisy</name>
    <name type="synonym">Chrysanthemum cinerariifolium</name>
    <dbReference type="NCBI Taxonomy" id="118510"/>
    <lineage>
        <taxon>Eukaryota</taxon>
        <taxon>Viridiplantae</taxon>
        <taxon>Streptophyta</taxon>
        <taxon>Embryophyta</taxon>
        <taxon>Tracheophyta</taxon>
        <taxon>Spermatophyta</taxon>
        <taxon>Magnoliopsida</taxon>
        <taxon>eudicotyledons</taxon>
        <taxon>Gunneridae</taxon>
        <taxon>Pentapetalae</taxon>
        <taxon>asterids</taxon>
        <taxon>campanulids</taxon>
        <taxon>Asterales</taxon>
        <taxon>Asteraceae</taxon>
        <taxon>Asteroideae</taxon>
        <taxon>Anthemideae</taxon>
        <taxon>Anthemidinae</taxon>
        <taxon>Tanacetum</taxon>
    </lineage>
</organism>
<evidence type="ECO:0000313" key="1">
    <source>
        <dbReference type="EMBL" id="GEU90052.1"/>
    </source>
</evidence>
<sequence length="372" mass="41122">MSFLNQQTLVKSGATDRPLILEKGYYIPWESQFKRFMVNKRKYGKRMWYSIIEGPYVRPMIIDPDDPDSRIPEPMSKMTEANKIRYTADVRVMNYILQAIPNDIYNSEDSCKDAHKIRNQAVIHDGRVDIQTKNYGYDGNGNRNAERRNMNQVANVGNADENAETKPKYDAEVDTEVARPDTMSDELVIAKMAKVHIMSVPASPEHVPAIPDQLPVEPPLAPNPPKLDNDYLDVINYDEEEMSHPASLRLLLVIKNGMVCANFGDLGFVWGGKGSKGLIFPQSKRSSASEIEGVKFLGLEGAVLRGEVCVLSNLKSVGGGGGGGSGSSSIFRVLCSTNELACPRFAAGCLADGDFGYVCYVCSNGCDEWLNY</sequence>
<gene>
    <name evidence="1" type="ORF">Tci_062030</name>
</gene>
<dbReference type="EMBL" id="BKCJ010010098">
    <property type="protein sequence ID" value="GEU90052.1"/>
    <property type="molecule type" value="Genomic_DNA"/>
</dbReference>
<accession>A0A6L2NYE4</accession>
<protein>
    <submittedName>
        <fullName evidence="1">Uncharacterized protein</fullName>
    </submittedName>
</protein>
<comment type="caution">
    <text evidence="1">The sequence shown here is derived from an EMBL/GenBank/DDBJ whole genome shotgun (WGS) entry which is preliminary data.</text>
</comment>
<reference evidence="1" key="1">
    <citation type="journal article" date="2019" name="Sci. Rep.">
        <title>Draft genome of Tanacetum cinerariifolium, the natural source of mosquito coil.</title>
        <authorList>
            <person name="Yamashiro T."/>
            <person name="Shiraishi A."/>
            <person name="Satake H."/>
            <person name="Nakayama K."/>
        </authorList>
    </citation>
    <scope>NUCLEOTIDE SEQUENCE</scope>
</reference>
<proteinExistence type="predicted"/>
<name>A0A6L2NYE4_TANCI</name>
<dbReference type="AlphaFoldDB" id="A0A6L2NYE4"/>